<keyword evidence="1" id="KW-0472">Membrane</keyword>
<dbReference type="InterPro" id="IPR032508">
    <property type="entry name" value="FecR_C"/>
</dbReference>
<dbReference type="GO" id="GO:0016989">
    <property type="term" value="F:sigma factor antagonist activity"/>
    <property type="evidence" value="ECO:0007669"/>
    <property type="project" value="TreeGrafter"/>
</dbReference>
<evidence type="ECO:0000313" key="4">
    <source>
        <dbReference type="EMBL" id="TWV94304.1"/>
    </source>
</evidence>
<dbReference type="InterPro" id="IPR006860">
    <property type="entry name" value="FecR"/>
</dbReference>
<dbReference type="Pfam" id="PF04773">
    <property type="entry name" value="FecR"/>
    <property type="match status" value="1"/>
</dbReference>
<sequence>MPVDPEYIEQLVLEEIAGTISPEDSITLKDLVENNPDAYAIWLRMHRRLTGDHIQSMREDLPDTLPLSQIIRVARERKRRKILARTSLSVAAVLLLTASVCYKLLFPAFKPVSPGTGPSFALKSVMLQLPDGRSFQLGSGQQQFKAVGNIFRSTSGKLSWSGGGTESQLATIIVPPGKDYIVQLPDGTEVMLNAASRLEFPLAFAHHRNIRISGEAYLRVAKEGNRPFRVQLPNSVVEVLGTSFNVNTYEGTQERVLLETGSVKLLTADGNILLDPGQAVSYQPGKAPEAFSGDTAMALAWKRGYYSFQGTSVRDVSKVMERNYSIRVILDDVAAGEQLYSSRLEKGEELEKFLIRLKSIVKIDYQFEKGDSVLHLSYRP</sequence>
<name>A0A5C6LLB2_9BACT</name>
<reference evidence="4 5" key="1">
    <citation type="submission" date="2019-08" db="EMBL/GenBank/DDBJ databases">
        <title>Whole genome sequencing of chitin degrading bacteria Chitinophaga pinensis YS16.</title>
        <authorList>
            <person name="Singh R.P."/>
            <person name="Manchanda G."/>
            <person name="Maurya I.K."/>
            <person name="Joshi N.K."/>
            <person name="Srivastava A.K."/>
        </authorList>
    </citation>
    <scope>NUCLEOTIDE SEQUENCE [LARGE SCALE GENOMIC DNA]</scope>
    <source>
        <strain evidence="4 5">YS-16</strain>
    </source>
</reference>
<feature type="domain" description="Protein FecR C-terminal" evidence="3">
    <location>
        <begin position="305"/>
        <end position="373"/>
    </location>
</feature>
<proteinExistence type="predicted"/>
<feature type="domain" description="FecR protein" evidence="2">
    <location>
        <begin position="175"/>
        <end position="264"/>
    </location>
</feature>
<dbReference type="PANTHER" id="PTHR30273">
    <property type="entry name" value="PERIPLASMIC SIGNAL SENSOR AND SIGMA FACTOR ACTIVATOR FECR-RELATED"/>
    <property type="match status" value="1"/>
</dbReference>
<evidence type="ECO:0000256" key="1">
    <source>
        <dbReference type="SAM" id="Phobius"/>
    </source>
</evidence>
<dbReference type="PIRSF" id="PIRSF018266">
    <property type="entry name" value="FecR"/>
    <property type="match status" value="1"/>
</dbReference>
<comment type="caution">
    <text evidence="4">The sequence shown here is derived from an EMBL/GenBank/DDBJ whole genome shotgun (WGS) entry which is preliminary data.</text>
</comment>
<dbReference type="Proteomes" id="UP000318815">
    <property type="component" value="Unassembled WGS sequence"/>
</dbReference>
<dbReference type="RefSeq" id="WP_146307789.1">
    <property type="nucleotide sequence ID" value="NZ_VOHS01000048.1"/>
</dbReference>
<dbReference type="AlphaFoldDB" id="A0A5C6LLB2"/>
<evidence type="ECO:0000259" key="2">
    <source>
        <dbReference type="Pfam" id="PF04773"/>
    </source>
</evidence>
<keyword evidence="1" id="KW-0812">Transmembrane</keyword>
<accession>A0A5C6LLB2</accession>
<evidence type="ECO:0000259" key="3">
    <source>
        <dbReference type="Pfam" id="PF16344"/>
    </source>
</evidence>
<dbReference type="Pfam" id="PF16344">
    <property type="entry name" value="FecR_C"/>
    <property type="match status" value="1"/>
</dbReference>
<feature type="transmembrane region" description="Helical" evidence="1">
    <location>
        <begin position="82"/>
        <end position="105"/>
    </location>
</feature>
<dbReference type="PANTHER" id="PTHR30273:SF2">
    <property type="entry name" value="PROTEIN FECR"/>
    <property type="match status" value="1"/>
</dbReference>
<keyword evidence="1" id="KW-1133">Transmembrane helix</keyword>
<dbReference type="Gene3D" id="2.60.120.1440">
    <property type="match status" value="1"/>
</dbReference>
<organism evidence="4 5">
    <name type="scientific">Chitinophaga pinensis</name>
    <dbReference type="NCBI Taxonomy" id="79329"/>
    <lineage>
        <taxon>Bacteria</taxon>
        <taxon>Pseudomonadati</taxon>
        <taxon>Bacteroidota</taxon>
        <taxon>Chitinophagia</taxon>
        <taxon>Chitinophagales</taxon>
        <taxon>Chitinophagaceae</taxon>
        <taxon>Chitinophaga</taxon>
    </lineage>
</organism>
<dbReference type="EMBL" id="VOHS01000048">
    <property type="protein sequence ID" value="TWV94304.1"/>
    <property type="molecule type" value="Genomic_DNA"/>
</dbReference>
<dbReference type="OrthoDB" id="643697at2"/>
<dbReference type="InterPro" id="IPR012373">
    <property type="entry name" value="Ferrdict_sens_TM"/>
</dbReference>
<evidence type="ECO:0000313" key="5">
    <source>
        <dbReference type="Proteomes" id="UP000318815"/>
    </source>
</evidence>
<protein>
    <submittedName>
        <fullName evidence="4">DUF4974 domain-containing protein</fullName>
    </submittedName>
</protein>
<keyword evidence="5" id="KW-1185">Reference proteome</keyword>
<dbReference type="Gene3D" id="3.55.50.30">
    <property type="match status" value="1"/>
</dbReference>
<gene>
    <name evidence="4" type="ORF">FEF09_25865</name>
</gene>